<feature type="domain" description="C3H1-type" evidence="3">
    <location>
        <begin position="7"/>
        <end position="29"/>
    </location>
</feature>
<feature type="region of interest" description="Disordered" evidence="2">
    <location>
        <begin position="107"/>
        <end position="158"/>
    </location>
</feature>
<dbReference type="GO" id="GO:0008270">
    <property type="term" value="F:zinc ion binding"/>
    <property type="evidence" value="ECO:0007669"/>
    <property type="project" value="UniProtKB-KW"/>
</dbReference>
<feature type="compositionally biased region" description="Acidic residues" evidence="2">
    <location>
        <begin position="125"/>
        <end position="140"/>
    </location>
</feature>
<feature type="compositionally biased region" description="Basic and acidic residues" evidence="2">
    <location>
        <begin position="430"/>
        <end position="441"/>
    </location>
</feature>
<feature type="region of interest" description="Disordered" evidence="2">
    <location>
        <begin position="324"/>
        <end position="350"/>
    </location>
</feature>
<feature type="zinc finger region" description="C3H1-type" evidence="1">
    <location>
        <begin position="7"/>
        <end position="29"/>
    </location>
</feature>
<feature type="region of interest" description="Disordered" evidence="2">
    <location>
        <begin position="288"/>
        <end position="311"/>
    </location>
</feature>
<feature type="compositionally biased region" description="Low complexity" evidence="2">
    <location>
        <begin position="840"/>
        <end position="854"/>
    </location>
</feature>
<evidence type="ECO:0000256" key="1">
    <source>
        <dbReference type="PROSITE-ProRule" id="PRU00723"/>
    </source>
</evidence>
<feature type="compositionally biased region" description="Polar residues" evidence="2">
    <location>
        <begin position="329"/>
        <end position="350"/>
    </location>
</feature>
<gene>
    <name evidence="4" type="ORF">F2P81_013239</name>
</gene>
<evidence type="ECO:0000313" key="5">
    <source>
        <dbReference type="Proteomes" id="UP000438429"/>
    </source>
</evidence>
<keyword evidence="1" id="KW-0863">Zinc-finger</keyword>
<evidence type="ECO:0000256" key="2">
    <source>
        <dbReference type="SAM" id="MobiDB-lite"/>
    </source>
</evidence>
<dbReference type="Proteomes" id="UP000438429">
    <property type="component" value="Unassembled WGS sequence"/>
</dbReference>
<feature type="compositionally biased region" description="Basic and acidic residues" evidence="2">
    <location>
        <begin position="632"/>
        <end position="650"/>
    </location>
</feature>
<accession>A0A6A4SWV1</accession>
<dbReference type="FunFam" id="4.10.1000.10:FF:000026">
    <property type="entry name" value="Zinc finger CCCH domain-containing protein 11A"/>
    <property type="match status" value="1"/>
</dbReference>
<feature type="region of interest" description="Disordered" evidence="2">
    <location>
        <begin position="382"/>
        <end position="856"/>
    </location>
</feature>
<evidence type="ECO:0000313" key="4">
    <source>
        <dbReference type="EMBL" id="KAF0035481.1"/>
    </source>
</evidence>
<organism evidence="4 5">
    <name type="scientific">Scophthalmus maximus</name>
    <name type="common">Turbot</name>
    <name type="synonym">Psetta maxima</name>
    <dbReference type="NCBI Taxonomy" id="52904"/>
    <lineage>
        <taxon>Eukaryota</taxon>
        <taxon>Metazoa</taxon>
        <taxon>Chordata</taxon>
        <taxon>Craniata</taxon>
        <taxon>Vertebrata</taxon>
        <taxon>Euteleostomi</taxon>
        <taxon>Actinopterygii</taxon>
        <taxon>Neopterygii</taxon>
        <taxon>Teleostei</taxon>
        <taxon>Neoteleostei</taxon>
        <taxon>Acanthomorphata</taxon>
        <taxon>Carangaria</taxon>
        <taxon>Pleuronectiformes</taxon>
        <taxon>Pleuronectoidei</taxon>
        <taxon>Scophthalmidae</taxon>
        <taxon>Scophthalmus</taxon>
    </lineage>
</organism>
<dbReference type="PANTHER" id="PTHR15725">
    <property type="entry name" value="ZN-FINGER, C-X8-C-X5-C-X3-H TYPE-CONTAINING"/>
    <property type="match status" value="1"/>
</dbReference>
<sequence>MTNHGDDCYFFYYSTCSKGDSCPFRHCEAAMGSEAVCNLWQEGRCFRTICKFRHMEITARYIDGVFVPPGKGLSKNEEQPQEEPAPPPTAPLPAAANPQLRGVIKTESQEPVPSPTHPPVVINPADDDEDEDDQFSEEGEDGRGGPSPRKLPKSDDSLNFGVSTLEEIRLRKALKSSMKRAGYPIQSPDSLANGEKENIQSYFRPSPYEARDGQLVFEETRRARGNVAERLGRKRPGSSMLALVLQHIDFNILVAVRTLVTSPLLAVDVYSGDGVLVNRSLAERLGSVMDEEEPLMPPQKSDSNTEAQKAPEQIRIKTLEEIRQEKAAKSQSQNDGPSAASPESTKTVTIKATKGVKRAIAVKDDPISRVKTFSEVLRAKKKLEEEQLGQSPSPKKAKHATEKAPGKSQAESNTAGPDSEATNTGVVRVKTLEEIRREKAARTQTQQVAKAEKAENKRSTDNEENGVKKPGRPRINKPGSQTGSVSTEKRGDVTAKPLKSQTAAPETGSATSNNVKVKTFEEIMREKRLRRQEMEEQDKTSAEAKPSQNQTTDRSPKKKAPAEKSPASSGSSSPSSTSLTSDTTPSTPNPPARKLIPLKPRAATPLSRSSSPGTTTALTSAPQEQSSPTQGRESHSRSPRSSREVPDKNTRNSTALSPAKQPRAAPRGLSAEAPTLDETPGNNQKKSPEQTRDTKVRPKLNVKPSVVKPAVQVKPGQKRRGAGRSAVAAVKPLNSSCTEADESLQEAACRDGQVLPSSSTEAQLSSDVPHSPSTPLDSGSGSSPLREELQTVPVFPHSPGEETKPTPSIAASREACAVPQSPVLKTPTQPKARRPSAVVSRTLSTSSAAPSTSAVDDFEELMNEFTDDHLEDDVDPGMGEDDLLQELSEMIDS</sequence>
<feature type="compositionally biased region" description="Polar residues" evidence="2">
    <location>
        <begin position="755"/>
        <end position="783"/>
    </location>
</feature>
<feature type="compositionally biased region" description="Basic and acidic residues" evidence="2">
    <location>
        <begin position="450"/>
        <end position="467"/>
    </location>
</feature>
<dbReference type="GO" id="GO:0016973">
    <property type="term" value="P:poly(A)+ mRNA export from nucleus"/>
    <property type="evidence" value="ECO:0007669"/>
    <property type="project" value="TreeGrafter"/>
</dbReference>
<dbReference type="SMART" id="SM00356">
    <property type="entry name" value="ZnF_C3H1"/>
    <property type="match status" value="2"/>
</dbReference>
<feature type="compositionally biased region" description="Basic and acidic residues" evidence="2">
    <location>
        <begin position="686"/>
        <end position="696"/>
    </location>
</feature>
<comment type="caution">
    <text evidence="4">The sequence shown here is derived from an EMBL/GenBank/DDBJ whole genome shotgun (WGS) entry which is preliminary data.</text>
</comment>
<dbReference type="Gene3D" id="4.10.1000.10">
    <property type="entry name" value="Zinc finger, CCCH-type"/>
    <property type="match status" value="1"/>
</dbReference>
<dbReference type="InterPro" id="IPR041686">
    <property type="entry name" value="Znf-CCCH_3"/>
</dbReference>
<name>A0A6A4SWV1_SCOMX</name>
<dbReference type="AlphaFoldDB" id="A0A6A4SWV1"/>
<feature type="compositionally biased region" description="Basic and acidic residues" evidence="2">
    <location>
        <begin position="518"/>
        <end position="542"/>
    </location>
</feature>
<dbReference type="EMBL" id="VEVO01000011">
    <property type="protein sequence ID" value="KAF0035481.1"/>
    <property type="molecule type" value="Genomic_DNA"/>
</dbReference>
<proteinExistence type="predicted"/>
<feature type="compositionally biased region" description="Polar residues" evidence="2">
    <location>
        <begin position="606"/>
        <end position="631"/>
    </location>
</feature>
<keyword evidence="1" id="KW-0479">Metal-binding</keyword>
<reference evidence="4 5" key="1">
    <citation type="submission" date="2019-06" db="EMBL/GenBank/DDBJ databases">
        <title>Draft genomes of female and male turbot (Scophthalmus maximus).</title>
        <authorList>
            <person name="Xu H."/>
            <person name="Xu X.-W."/>
            <person name="Shao C."/>
            <person name="Chen S."/>
        </authorList>
    </citation>
    <scope>NUCLEOTIDE SEQUENCE [LARGE SCALE GENOMIC DNA]</scope>
    <source>
        <strain evidence="4">Ysfricsl-2016a</strain>
        <tissue evidence="4">Blood</tissue>
    </source>
</reference>
<protein>
    <recommendedName>
        <fullName evidence="3">C3H1-type domain-containing protein</fullName>
    </recommendedName>
</protein>
<feature type="compositionally biased region" description="Polar residues" evidence="2">
    <location>
        <begin position="409"/>
        <end position="425"/>
    </location>
</feature>
<keyword evidence="1" id="KW-0862">Zinc</keyword>
<dbReference type="PROSITE" id="PS50103">
    <property type="entry name" value="ZF_C3H1"/>
    <property type="match status" value="1"/>
</dbReference>
<feature type="region of interest" description="Disordered" evidence="2">
    <location>
        <begin position="71"/>
        <end position="95"/>
    </location>
</feature>
<feature type="compositionally biased region" description="Polar residues" evidence="2">
    <location>
        <begin position="499"/>
        <end position="516"/>
    </location>
</feature>
<dbReference type="PANTHER" id="PTHR15725:SF14">
    <property type="entry name" value="ZINC FINGER CCCH DOMAIN-CONTAINING PROTEIN 11A"/>
    <property type="match status" value="1"/>
</dbReference>
<dbReference type="InterPro" id="IPR000571">
    <property type="entry name" value="Znf_CCCH"/>
</dbReference>
<evidence type="ECO:0000259" key="3">
    <source>
        <dbReference type="PROSITE" id="PS50103"/>
    </source>
</evidence>
<feature type="compositionally biased region" description="Low complexity" evidence="2">
    <location>
        <begin position="563"/>
        <end position="586"/>
    </location>
</feature>
<dbReference type="Pfam" id="PF15663">
    <property type="entry name" value="zf-CCCH_3"/>
    <property type="match status" value="1"/>
</dbReference>